<dbReference type="InterPro" id="IPR015421">
    <property type="entry name" value="PyrdxlP-dep_Trfase_major"/>
</dbReference>
<dbReference type="InterPro" id="IPR015424">
    <property type="entry name" value="PyrdxlP-dep_Trfase"/>
</dbReference>
<gene>
    <name evidence="4" type="ORF">A3B07_02560</name>
</gene>
<keyword evidence="2 3" id="KW-0663">Pyridoxal phosphate</keyword>
<comment type="similarity">
    <text evidence="3">Belongs to the DegT/DnrJ/EryC1 family.</text>
</comment>
<dbReference type="SUPFAM" id="SSF53383">
    <property type="entry name" value="PLP-dependent transferases"/>
    <property type="match status" value="1"/>
</dbReference>
<evidence type="ECO:0000256" key="3">
    <source>
        <dbReference type="RuleBase" id="RU004508"/>
    </source>
</evidence>
<dbReference type="PANTHER" id="PTHR30244:SF34">
    <property type="entry name" value="DTDP-4-AMINO-4,6-DIDEOXYGALACTOSE TRANSAMINASE"/>
    <property type="match status" value="1"/>
</dbReference>
<dbReference type="GO" id="GO:0000271">
    <property type="term" value="P:polysaccharide biosynthetic process"/>
    <property type="evidence" value="ECO:0007669"/>
    <property type="project" value="TreeGrafter"/>
</dbReference>
<name>A0A1G2SDE6_9BACT</name>
<dbReference type="InterPro" id="IPR020026">
    <property type="entry name" value="PseC"/>
</dbReference>
<protein>
    <submittedName>
        <fullName evidence="4">UDP-4-amino-4, 6-dideoxy-N-acetyl-beta-L-altrosamine transaminase</fullName>
    </submittedName>
</protein>
<dbReference type="Gene3D" id="3.90.1150.10">
    <property type="entry name" value="Aspartate Aminotransferase, domain 1"/>
    <property type="match status" value="1"/>
</dbReference>
<dbReference type="GO" id="GO:0030170">
    <property type="term" value="F:pyridoxal phosphate binding"/>
    <property type="evidence" value="ECO:0007669"/>
    <property type="project" value="TreeGrafter"/>
</dbReference>
<dbReference type="GO" id="GO:0008483">
    <property type="term" value="F:transaminase activity"/>
    <property type="evidence" value="ECO:0007669"/>
    <property type="project" value="TreeGrafter"/>
</dbReference>
<accession>A0A1G2SDE6</accession>
<dbReference type="AlphaFoldDB" id="A0A1G2SDE6"/>
<organism evidence="4 5">
    <name type="scientific">Candidatus Yonathbacteria bacterium RIFCSPLOWO2_01_FULL_43_27</name>
    <dbReference type="NCBI Taxonomy" id="1802726"/>
    <lineage>
        <taxon>Bacteria</taxon>
        <taxon>Candidatus Yonathiibacteriota</taxon>
    </lineage>
</organism>
<comment type="caution">
    <text evidence="4">The sequence shown here is derived from an EMBL/GenBank/DDBJ whole genome shotgun (WGS) entry which is preliminary data.</text>
</comment>
<evidence type="ECO:0000313" key="4">
    <source>
        <dbReference type="EMBL" id="OHA82481.1"/>
    </source>
</evidence>
<dbReference type="InterPro" id="IPR000653">
    <property type="entry name" value="DegT/StrS_aminotransferase"/>
</dbReference>
<dbReference type="EMBL" id="MHUV01000006">
    <property type="protein sequence ID" value="OHA82481.1"/>
    <property type="molecule type" value="Genomic_DNA"/>
</dbReference>
<sequence>MIPYSRQWVDKDDIQEVIKVLKSPFITQGPKVKEFEESIAQYCGSTYAVSFSSGTAALHAAYYAAGLHAGDEVITSPLTFAATANMLVAVGAVPVFADIEIATGNLDPRTVEKKITKRTKVIVGVDYAGLPVDISALKKIAKKHKLVFIEDAAHALGASYGKKKVGAHADMTMFSFHPLKSITTGEGGAIVTNNKEYYEKLLLFRSHGITKDTKKLINKKNPAWYHEMHDLGYNYRITDIQAALGVSQMKKLDFFVSRRGEIAHRYQKELENLQNFVIPKTFSDRTSSWHLFPLRLAPEKKHLRDFCFNELQKAGIGVQVHYIPVYRHPYYEARGYKKGLCPNAELFSESEISIPIFPALSQKDQTKIIKVIREINKQL</sequence>
<evidence type="ECO:0000256" key="2">
    <source>
        <dbReference type="PIRSR" id="PIRSR000390-2"/>
    </source>
</evidence>
<dbReference type="PANTHER" id="PTHR30244">
    <property type="entry name" value="TRANSAMINASE"/>
    <property type="match status" value="1"/>
</dbReference>
<proteinExistence type="inferred from homology"/>
<dbReference type="CDD" id="cd00616">
    <property type="entry name" value="AHBA_syn"/>
    <property type="match status" value="1"/>
</dbReference>
<feature type="modified residue" description="N6-(pyridoxal phosphate)lysine" evidence="2">
    <location>
        <position position="180"/>
    </location>
</feature>
<dbReference type="Proteomes" id="UP000178817">
    <property type="component" value="Unassembled WGS sequence"/>
</dbReference>
<reference evidence="4 5" key="1">
    <citation type="journal article" date="2016" name="Nat. Commun.">
        <title>Thousands of microbial genomes shed light on interconnected biogeochemical processes in an aquifer system.</title>
        <authorList>
            <person name="Anantharaman K."/>
            <person name="Brown C.T."/>
            <person name="Hug L.A."/>
            <person name="Sharon I."/>
            <person name="Castelle C.J."/>
            <person name="Probst A.J."/>
            <person name="Thomas B.C."/>
            <person name="Singh A."/>
            <person name="Wilkins M.J."/>
            <person name="Karaoz U."/>
            <person name="Brodie E.L."/>
            <person name="Williams K.H."/>
            <person name="Hubbard S.S."/>
            <person name="Banfield J.F."/>
        </authorList>
    </citation>
    <scope>NUCLEOTIDE SEQUENCE [LARGE SCALE GENOMIC DNA]</scope>
</reference>
<evidence type="ECO:0000313" key="5">
    <source>
        <dbReference type="Proteomes" id="UP000178817"/>
    </source>
</evidence>
<feature type="active site" description="Proton acceptor" evidence="1">
    <location>
        <position position="180"/>
    </location>
</feature>
<dbReference type="NCBIfam" id="TIGR03588">
    <property type="entry name" value="PseC"/>
    <property type="match status" value="1"/>
</dbReference>
<dbReference type="Gene3D" id="3.40.640.10">
    <property type="entry name" value="Type I PLP-dependent aspartate aminotransferase-like (Major domain)"/>
    <property type="match status" value="1"/>
</dbReference>
<dbReference type="Pfam" id="PF01041">
    <property type="entry name" value="DegT_DnrJ_EryC1"/>
    <property type="match status" value="1"/>
</dbReference>
<dbReference type="PIRSF" id="PIRSF000390">
    <property type="entry name" value="PLP_StrS"/>
    <property type="match status" value="1"/>
</dbReference>
<evidence type="ECO:0000256" key="1">
    <source>
        <dbReference type="PIRSR" id="PIRSR000390-1"/>
    </source>
</evidence>
<dbReference type="STRING" id="1802726.A3B07_02560"/>
<dbReference type="InterPro" id="IPR015422">
    <property type="entry name" value="PyrdxlP-dep_Trfase_small"/>
</dbReference>